<evidence type="ECO:0000313" key="6">
    <source>
        <dbReference type="EMBL" id="KAK3689514.1"/>
    </source>
</evidence>
<evidence type="ECO:0000256" key="2">
    <source>
        <dbReference type="ARBA" id="ARBA00023015"/>
    </source>
</evidence>
<keyword evidence="1" id="KW-0862">Zinc</keyword>
<accession>A0AAE0XBB8</accession>
<evidence type="ECO:0008006" key="8">
    <source>
        <dbReference type="Google" id="ProtNLM"/>
    </source>
</evidence>
<dbReference type="EMBL" id="JAULSO010000002">
    <property type="protein sequence ID" value="KAK3689514.1"/>
    <property type="molecule type" value="Genomic_DNA"/>
</dbReference>
<dbReference type="PANTHER" id="PTHR47171:SF6">
    <property type="entry name" value="SPECIFIC TRANSCRIPTION FACTOR, PUTATIVE (AFU_ORTHOLOGUE AFUA_2G06130)-RELATED"/>
    <property type="match status" value="1"/>
</dbReference>
<keyword evidence="2" id="KW-0805">Transcription regulation</keyword>
<feature type="region of interest" description="Disordered" evidence="5">
    <location>
        <begin position="83"/>
        <end position="126"/>
    </location>
</feature>
<evidence type="ECO:0000313" key="7">
    <source>
        <dbReference type="Proteomes" id="UP001270362"/>
    </source>
</evidence>
<keyword evidence="4" id="KW-0804">Transcription</keyword>
<dbReference type="CDD" id="cd12148">
    <property type="entry name" value="fungal_TF_MHR"/>
    <property type="match status" value="1"/>
</dbReference>
<feature type="compositionally biased region" description="Low complexity" evidence="5">
    <location>
        <begin position="56"/>
        <end position="73"/>
    </location>
</feature>
<feature type="region of interest" description="Disordered" evidence="5">
    <location>
        <begin position="719"/>
        <end position="756"/>
    </location>
</feature>
<evidence type="ECO:0000256" key="3">
    <source>
        <dbReference type="ARBA" id="ARBA00023125"/>
    </source>
</evidence>
<sequence length="951" mass="105293">MASARPEAAAPSHHVKFVGHDAAGLPVKRKQVQQACNICRKRKVLISSMHVVRDSAATGTSAATTSLSTPADTRLPRHLQKRCEHAPDSTHEQHDSELSGTSEGTAHDERDREPHPRRRSTALDRDASDAASQLLQFYQHVFDQPSHQTSQTKSSIPYNSNNKYTNTTSPGTQRREPDTAPPFIGDLNPQGILIEASMGDHMSGVAAQRENPHPGIWFEEDPPSRQRSEPPVDDEDLQRHNETTDDESPPRDACGAFLSLPGKDGQRVVISPDDLSRFSKYSRKAFVAELASVVQPSDRAWQALRDIYLARIHPLFPIFDGSTLMELRPHSFIGRLIQASVCLAAATAPEASKYLILNKIGKPAGQSQGQRYSTMVSYLEYSRSLVNFIQDGIQELRVQEPQEHVIDYIRITALTCLFWQPEPHARFAPLDLFAVLVTMVHSHGIHLVCVTRVHDSGWGYVNGGVSRLFKCLYALDRLVATLSGRPVMFHNYDLLMAPESAEDDPPSFRLFMSLIMQLDRVIELYRPRPTIDHIDIPVFERLIIDTGAQGEPESILATLEVLYHAISVLSVRMPRDRFKASPEDDGLSGATYQHLPPSLLNARRSLSSDRIFEIARDCDLSPMPFVPYALALSLSVAYRKWRFSQTPMFRTRGKATFQKILPILRNMGRIWTSARINSNLGDTVLNNLSKAEWSVRNTIHTGNPGSLIVDTRRTQREALNGGQTHTKSRRRPVEEAQPTISSGLNSNSSKKSRRDGEWPFRKVWDSWSFPTANTELQTADHGVAEQQRMQQTPTLEHIVDKELAAIEASILAGTGGETPVAVSQKPVQDNSDLMTPFTNGDLHGSPESASVGGSHSHTYSLSSPAVNSRATSLSHTNGGDTAATSHHEHNPSSPATQDLSDAALFLAWDPDLMDNVDWSFGSNLDPGWPLTWSEYSTGASGHAGAESHGHY</sequence>
<feature type="region of interest" description="Disordered" evidence="5">
    <location>
        <begin position="829"/>
        <end position="897"/>
    </location>
</feature>
<dbReference type="PANTHER" id="PTHR47171">
    <property type="entry name" value="FARA-RELATED"/>
    <property type="match status" value="1"/>
</dbReference>
<dbReference type="InterPro" id="IPR052073">
    <property type="entry name" value="Amide_Lactam_Regulators"/>
</dbReference>
<feature type="compositionally biased region" description="Low complexity" evidence="5">
    <location>
        <begin position="158"/>
        <end position="169"/>
    </location>
</feature>
<gene>
    <name evidence="6" type="ORF">B0T22DRAFT_173200</name>
</gene>
<feature type="region of interest" description="Disordered" evidence="5">
    <location>
        <begin position="56"/>
        <end position="75"/>
    </location>
</feature>
<organism evidence="6 7">
    <name type="scientific">Podospora appendiculata</name>
    <dbReference type="NCBI Taxonomy" id="314037"/>
    <lineage>
        <taxon>Eukaryota</taxon>
        <taxon>Fungi</taxon>
        <taxon>Dikarya</taxon>
        <taxon>Ascomycota</taxon>
        <taxon>Pezizomycotina</taxon>
        <taxon>Sordariomycetes</taxon>
        <taxon>Sordariomycetidae</taxon>
        <taxon>Sordariales</taxon>
        <taxon>Podosporaceae</taxon>
        <taxon>Podospora</taxon>
    </lineage>
</organism>
<feature type="compositionally biased region" description="Polar residues" evidence="5">
    <location>
        <begin position="829"/>
        <end position="838"/>
    </location>
</feature>
<feature type="region of interest" description="Disordered" evidence="5">
    <location>
        <begin position="145"/>
        <end position="185"/>
    </location>
</feature>
<feature type="compositionally biased region" description="Polar residues" evidence="5">
    <location>
        <begin position="145"/>
        <end position="157"/>
    </location>
</feature>
<evidence type="ECO:0000256" key="4">
    <source>
        <dbReference type="ARBA" id="ARBA00023163"/>
    </source>
</evidence>
<evidence type="ECO:0000256" key="5">
    <source>
        <dbReference type="SAM" id="MobiDB-lite"/>
    </source>
</evidence>
<protein>
    <recommendedName>
        <fullName evidence="8">Transcription factor domain-containing protein</fullName>
    </recommendedName>
</protein>
<reference evidence="6" key="1">
    <citation type="journal article" date="2023" name="Mol. Phylogenet. Evol.">
        <title>Genome-scale phylogeny and comparative genomics of the fungal order Sordariales.</title>
        <authorList>
            <person name="Hensen N."/>
            <person name="Bonometti L."/>
            <person name="Westerberg I."/>
            <person name="Brannstrom I.O."/>
            <person name="Guillou S."/>
            <person name="Cros-Aarteil S."/>
            <person name="Calhoun S."/>
            <person name="Haridas S."/>
            <person name="Kuo A."/>
            <person name="Mondo S."/>
            <person name="Pangilinan J."/>
            <person name="Riley R."/>
            <person name="LaButti K."/>
            <person name="Andreopoulos B."/>
            <person name="Lipzen A."/>
            <person name="Chen C."/>
            <person name="Yan M."/>
            <person name="Daum C."/>
            <person name="Ng V."/>
            <person name="Clum A."/>
            <person name="Steindorff A."/>
            <person name="Ohm R.A."/>
            <person name="Martin F."/>
            <person name="Silar P."/>
            <person name="Natvig D.O."/>
            <person name="Lalanne C."/>
            <person name="Gautier V."/>
            <person name="Ament-Velasquez S.L."/>
            <person name="Kruys A."/>
            <person name="Hutchinson M.I."/>
            <person name="Powell A.J."/>
            <person name="Barry K."/>
            <person name="Miller A.N."/>
            <person name="Grigoriev I.V."/>
            <person name="Debuchy R."/>
            <person name="Gladieux P."/>
            <person name="Hiltunen Thoren M."/>
            <person name="Johannesson H."/>
        </authorList>
    </citation>
    <scope>NUCLEOTIDE SEQUENCE</scope>
    <source>
        <strain evidence="6">CBS 314.62</strain>
    </source>
</reference>
<keyword evidence="3" id="KW-0238">DNA-binding</keyword>
<comment type="caution">
    <text evidence="6">The sequence shown here is derived from an EMBL/GenBank/DDBJ whole genome shotgun (WGS) entry which is preliminary data.</text>
</comment>
<reference evidence="6" key="2">
    <citation type="submission" date="2023-06" db="EMBL/GenBank/DDBJ databases">
        <authorList>
            <consortium name="Lawrence Berkeley National Laboratory"/>
            <person name="Haridas S."/>
            <person name="Hensen N."/>
            <person name="Bonometti L."/>
            <person name="Westerberg I."/>
            <person name="Brannstrom I.O."/>
            <person name="Guillou S."/>
            <person name="Cros-Aarteil S."/>
            <person name="Calhoun S."/>
            <person name="Kuo A."/>
            <person name="Mondo S."/>
            <person name="Pangilinan J."/>
            <person name="Riley R."/>
            <person name="Labutti K."/>
            <person name="Andreopoulos B."/>
            <person name="Lipzen A."/>
            <person name="Chen C."/>
            <person name="Yanf M."/>
            <person name="Daum C."/>
            <person name="Ng V."/>
            <person name="Clum A."/>
            <person name="Steindorff A."/>
            <person name="Ohm R."/>
            <person name="Martin F."/>
            <person name="Silar P."/>
            <person name="Natvig D."/>
            <person name="Lalanne C."/>
            <person name="Gautier V."/>
            <person name="Ament-Velasquez S.L."/>
            <person name="Kruys A."/>
            <person name="Hutchinson M.I."/>
            <person name="Powell A.J."/>
            <person name="Barry K."/>
            <person name="Miller A.N."/>
            <person name="Grigoriev I.V."/>
            <person name="Debuchy R."/>
            <person name="Gladieux P."/>
            <person name="Thoren M.H."/>
            <person name="Johannesson H."/>
        </authorList>
    </citation>
    <scope>NUCLEOTIDE SEQUENCE</scope>
    <source>
        <strain evidence="6">CBS 314.62</strain>
    </source>
</reference>
<dbReference type="GO" id="GO:0003677">
    <property type="term" value="F:DNA binding"/>
    <property type="evidence" value="ECO:0007669"/>
    <property type="project" value="UniProtKB-KW"/>
</dbReference>
<dbReference type="AlphaFoldDB" id="A0AAE0XBB8"/>
<feature type="compositionally biased region" description="Basic and acidic residues" evidence="5">
    <location>
        <begin position="105"/>
        <end position="114"/>
    </location>
</feature>
<name>A0AAE0XBB8_9PEZI</name>
<feature type="region of interest" description="Disordered" evidence="5">
    <location>
        <begin position="205"/>
        <end position="253"/>
    </location>
</feature>
<keyword evidence="7" id="KW-1185">Reference proteome</keyword>
<evidence type="ECO:0000256" key="1">
    <source>
        <dbReference type="ARBA" id="ARBA00022833"/>
    </source>
</evidence>
<feature type="compositionally biased region" description="Polar residues" evidence="5">
    <location>
        <begin position="847"/>
        <end position="884"/>
    </location>
</feature>
<dbReference type="Proteomes" id="UP001270362">
    <property type="component" value="Unassembled WGS sequence"/>
</dbReference>
<proteinExistence type="predicted"/>
<feature type="compositionally biased region" description="Basic and acidic residues" evidence="5">
    <location>
        <begin position="83"/>
        <end position="97"/>
    </location>
</feature>